<protein>
    <recommendedName>
        <fullName evidence="4">Outer membrane protein assembly factor BamC</fullName>
    </recommendedName>
</protein>
<name>A0A323UVV9_9RHOO</name>
<dbReference type="RefSeq" id="WP_110524326.1">
    <property type="nucleotide sequence ID" value="NZ_QKOE01000006.1"/>
</dbReference>
<evidence type="ECO:0000313" key="3">
    <source>
        <dbReference type="Proteomes" id="UP000248259"/>
    </source>
</evidence>
<evidence type="ECO:0000313" key="2">
    <source>
        <dbReference type="EMBL" id="PZA16565.1"/>
    </source>
</evidence>
<sequence>MNRSLRTSASLLAVSLTLAGCSGSLLESKRIDYKSARQVAPLEIPPDLTAPTRDDRFAVPDVSPRGVATYSAYNADRAGQPAAGAANTVMPQPENMRIERAGTQRWLVVPGNVETLWPQVKDFWLELGFILNIDSPEIGVLETDWAEDRAKIQQDFVRSALGRVFDGLFSTPERDKFRTRLEVGRDGTVEIYISHRGMMEIYPTEAKDSTIWQPRPADPELEAEMLRRLMIRLGADEARAQAALVSAPPAGERAKVTATEGGEVALQVDEAFDRAWRRVGLALDRIGFTVEDRDRTQGLYFVRYVDPDVDNNSKKSEGFLSKLAFWRSSDKPAESGGEYRLSLKGQGNATTVTVLTREGGVDKSETARRMLGLLQQELR</sequence>
<gene>
    <name evidence="2" type="ORF">DNK49_10595</name>
</gene>
<dbReference type="Gene3D" id="3.30.310.170">
    <property type="entry name" value="Outer membrane protein assembly factor BamC"/>
    <property type="match status" value="1"/>
</dbReference>
<feature type="chain" id="PRO_5016370474" description="Outer membrane protein assembly factor BamC" evidence="1">
    <location>
        <begin position="20"/>
        <end position="379"/>
    </location>
</feature>
<dbReference type="InterPro" id="IPR010653">
    <property type="entry name" value="NlpB/DapX"/>
</dbReference>
<dbReference type="InterPro" id="IPR042268">
    <property type="entry name" value="BamC_C"/>
</dbReference>
<dbReference type="EMBL" id="QKOE01000006">
    <property type="protein sequence ID" value="PZA16565.1"/>
    <property type="molecule type" value="Genomic_DNA"/>
</dbReference>
<organism evidence="2 3">
    <name type="scientific">Parazoarcus communis SWub3 = DSM 12120</name>
    <dbReference type="NCBI Taxonomy" id="1121029"/>
    <lineage>
        <taxon>Bacteria</taxon>
        <taxon>Pseudomonadati</taxon>
        <taxon>Pseudomonadota</taxon>
        <taxon>Betaproteobacteria</taxon>
        <taxon>Rhodocyclales</taxon>
        <taxon>Zoogloeaceae</taxon>
        <taxon>Parazoarcus</taxon>
    </lineage>
</organism>
<dbReference type="OrthoDB" id="5291099at2"/>
<dbReference type="Pfam" id="PF06804">
    <property type="entry name" value="Lipoprotein_18"/>
    <property type="match status" value="1"/>
</dbReference>
<comment type="caution">
    <text evidence="2">The sequence shown here is derived from an EMBL/GenBank/DDBJ whole genome shotgun (WGS) entry which is preliminary data.</text>
</comment>
<proteinExistence type="predicted"/>
<dbReference type="Proteomes" id="UP000248259">
    <property type="component" value="Unassembled WGS sequence"/>
</dbReference>
<keyword evidence="3" id="KW-1185">Reference proteome</keyword>
<evidence type="ECO:0000256" key="1">
    <source>
        <dbReference type="SAM" id="SignalP"/>
    </source>
</evidence>
<evidence type="ECO:0008006" key="4">
    <source>
        <dbReference type="Google" id="ProtNLM"/>
    </source>
</evidence>
<keyword evidence="1" id="KW-0732">Signal</keyword>
<dbReference type="PROSITE" id="PS51257">
    <property type="entry name" value="PROKAR_LIPOPROTEIN"/>
    <property type="match status" value="1"/>
</dbReference>
<reference evidence="2 3" key="1">
    <citation type="submission" date="2018-06" db="EMBL/GenBank/DDBJ databases">
        <title>Azoarcus communis strain SWub3 genome.</title>
        <authorList>
            <person name="Zorraquino Salvo V."/>
            <person name="Toubiana D."/>
            <person name="Blumwald E."/>
        </authorList>
    </citation>
    <scope>NUCLEOTIDE SEQUENCE [LARGE SCALE GENOMIC DNA]</scope>
    <source>
        <strain evidence="2 3">SWub3</strain>
    </source>
</reference>
<feature type="signal peptide" evidence="1">
    <location>
        <begin position="1"/>
        <end position="19"/>
    </location>
</feature>
<accession>A0A323UVV9</accession>
<dbReference type="AlphaFoldDB" id="A0A323UVV9"/>